<accession>A0A2P6QZR7</accession>
<evidence type="ECO:0008006" key="4">
    <source>
        <dbReference type="Google" id="ProtNLM"/>
    </source>
</evidence>
<organism evidence="2 3">
    <name type="scientific">Rosa chinensis</name>
    <name type="common">China rose</name>
    <dbReference type="NCBI Taxonomy" id="74649"/>
    <lineage>
        <taxon>Eukaryota</taxon>
        <taxon>Viridiplantae</taxon>
        <taxon>Streptophyta</taxon>
        <taxon>Embryophyta</taxon>
        <taxon>Tracheophyta</taxon>
        <taxon>Spermatophyta</taxon>
        <taxon>Magnoliopsida</taxon>
        <taxon>eudicotyledons</taxon>
        <taxon>Gunneridae</taxon>
        <taxon>Pentapetalae</taxon>
        <taxon>rosids</taxon>
        <taxon>fabids</taxon>
        <taxon>Rosales</taxon>
        <taxon>Rosaceae</taxon>
        <taxon>Rosoideae</taxon>
        <taxon>Rosoideae incertae sedis</taxon>
        <taxon>Rosa</taxon>
    </lineage>
</organism>
<evidence type="ECO:0000313" key="2">
    <source>
        <dbReference type="EMBL" id="PRQ39687.1"/>
    </source>
</evidence>
<keyword evidence="1" id="KW-1133">Transmembrane helix</keyword>
<reference evidence="2 3" key="1">
    <citation type="journal article" date="2018" name="Nat. Genet.">
        <title>The Rosa genome provides new insights in the design of modern roses.</title>
        <authorList>
            <person name="Bendahmane M."/>
        </authorList>
    </citation>
    <scope>NUCLEOTIDE SEQUENCE [LARGE SCALE GENOMIC DNA]</scope>
    <source>
        <strain evidence="3">cv. Old Blush</strain>
    </source>
</reference>
<comment type="caution">
    <text evidence="2">The sequence shown here is derived from an EMBL/GenBank/DDBJ whole genome shotgun (WGS) entry which is preliminary data.</text>
</comment>
<evidence type="ECO:0000313" key="3">
    <source>
        <dbReference type="Proteomes" id="UP000238479"/>
    </source>
</evidence>
<proteinExistence type="predicted"/>
<keyword evidence="1" id="KW-0472">Membrane</keyword>
<sequence length="166" mass="17829">MSGQLFQVAATLKPAIPFHGGRRDFSVVSRNLYTPSLSKLQLPNIPSSQTQPLLSSCSSSVTSPSVQLLRALHIRPTPELGLASLLFVLFTAFAALFSLAIFSIPTINALRKLATSVDKLSHVVSQEVPGTLLSLKLSGIEVNDLTKQLTSIRKMISATGWGKNSK</sequence>
<feature type="transmembrane region" description="Helical" evidence="1">
    <location>
        <begin position="80"/>
        <end position="102"/>
    </location>
</feature>
<keyword evidence="1" id="KW-0812">Transmembrane</keyword>
<protein>
    <recommendedName>
        <fullName evidence="4">Transmembrane protein</fullName>
    </recommendedName>
</protein>
<gene>
    <name evidence="2" type="ORF">RchiOBHm_Chr4g0427961</name>
</gene>
<dbReference type="PANTHER" id="PTHR33825">
    <property type="entry name" value="CHITINASE-LIKE PROTEIN"/>
    <property type="match status" value="1"/>
</dbReference>
<keyword evidence="3" id="KW-1185">Reference proteome</keyword>
<dbReference type="AlphaFoldDB" id="A0A2P6QZR7"/>
<dbReference type="OrthoDB" id="682251at2759"/>
<dbReference type="EMBL" id="PDCK01000042">
    <property type="protein sequence ID" value="PRQ39687.1"/>
    <property type="molecule type" value="Genomic_DNA"/>
</dbReference>
<name>A0A2P6QZR7_ROSCH</name>
<dbReference type="Proteomes" id="UP000238479">
    <property type="component" value="Chromosome 4"/>
</dbReference>
<evidence type="ECO:0000256" key="1">
    <source>
        <dbReference type="SAM" id="Phobius"/>
    </source>
</evidence>
<dbReference type="PANTHER" id="PTHR33825:SF4">
    <property type="entry name" value="OS05G0137600 PROTEIN"/>
    <property type="match status" value="1"/>
</dbReference>
<dbReference type="Gramene" id="PRQ39687">
    <property type="protein sequence ID" value="PRQ39687"/>
    <property type="gene ID" value="RchiOBHm_Chr4g0427961"/>
</dbReference>